<dbReference type="PANTHER" id="PTHR30005:SF0">
    <property type="entry name" value="RETROGRADE REGULATION PROTEIN 2"/>
    <property type="match status" value="1"/>
</dbReference>
<dbReference type="InterPro" id="IPR003695">
    <property type="entry name" value="Ppx_GppA_N"/>
</dbReference>
<dbReference type="SUPFAM" id="SSF53067">
    <property type="entry name" value="Actin-like ATPase domain"/>
    <property type="match status" value="2"/>
</dbReference>
<dbReference type="Pfam" id="PF02541">
    <property type="entry name" value="Ppx-GppA"/>
    <property type="match status" value="1"/>
</dbReference>
<dbReference type="InterPro" id="IPR043129">
    <property type="entry name" value="ATPase_NBD"/>
</dbReference>
<feature type="domain" description="Ppx/GppA phosphatase N-terminal" evidence="1">
    <location>
        <begin position="27"/>
        <end position="306"/>
    </location>
</feature>
<evidence type="ECO:0000313" key="2">
    <source>
        <dbReference type="EMBL" id="WPU64182.1"/>
    </source>
</evidence>
<keyword evidence="3" id="KW-1185">Reference proteome</keyword>
<organism evidence="2 3">
    <name type="scientific">Peredibacter starrii</name>
    <dbReference type="NCBI Taxonomy" id="28202"/>
    <lineage>
        <taxon>Bacteria</taxon>
        <taxon>Pseudomonadati</taxon>
        <taxon>Bdellovibrionota</taxon>
        <taxon>Bacteriovoracia</taxon>
        <taxon>Bacteriovoracales</taxon>
        <taxon>Bacteriovoracaceae</taxon>
        <taxon>Peredibacter</taxon>
    </lineage>
</organism>
<proteinExistence type="predicted"/>
<protein>
    <recommendedName>
        <fullName evidence="1">Ppx/GppA phosphatase N-terminal domain-containing protein</fullName>
    </recommendedName>
</protein>
<sequence length="315" mass="35257">MPSYLNKVLNQETIAAIDLGSNALRAIIVRKNGSAVEVIKNFREPLRLGEDVFNTGFISPAKMELTEEAFIKLFHVFAEYNVTDTRAMATSAMRDSSNGPALAERIAHTTGIEIQTIRGNEEARLIFEAVRGQVNLKKKTAVLMDIGGGSTELIIVKNEEVVAVESFNVGTVRLLRYNQEDLEEVIAEQMDKMLAFIATHLKNKKPNLFIGTGGNLRRIGKIRKKILGKSTSQLALFSEISHMEEAILSMSYVDRIRRLELDQNRADVILPAIMLTHHLMEKLKLKEIHLPKVGLKEGIILSMLPKAPKKFILKD</sequence>
<dbReference type="InterPro" id="IPR050273">
    <property type="entry name" value="GppA/Ppx_hydrolase"/>
</dbReference>
<dbReference type="AlphaFoldDB" id="A0AAX4HLK2"/>
<dbReference type="Gene3D" id="3.30.420.150">
    <property type="entry name" value="Exopolyphosphatase. Domain 2"/>
    <property type="match status" value="1"/>
</dbReference>
<evidence type="ECO:0000313" key="3">
    <source>
        <dbReference type="Proteomes" id="UP001324634"/>
    </source>
</evidence>
<accession>A0AAX4HLK2</accession>
<dbReference type="RefSeq" id="WP_321392489.1">
    <property type="nucleotide sequence ID" value="NZ_CP139487.1"/>
</dbReference>
<name>A0AAX4HLK2_9BACT</name>
<dbReference type="GO" id="GO:0016462">
    <property type="term" value="F:pyrophosphatase activity"/>
    <property type="evidence" value="ECO:0007669"/>
    <property type="project" value="TreeGrafter"/>
</dbReference>
<dbReference type="EMBL" id="CP139487">
    <property type="protein sequence ID" value="WPU64182.1"/>
    <property type="molecule type" value="Genomic_DNA"/>
</dbReference>
<dbReference type="KEGG" id="psti:SOO65_15920"/>
<dbReference type="PANTHER" id="PTHR30005">
    <property type="entry name" value="EXOPOLYPHOSPHATASE"/>
    <property type="match status" value="1"/>
</dbReference>
<reference evidence="2 3" key="1">
    <citation type="submission" date="2023-11" db="EMBL/GenBank/DDBJ databases">
        <title>Peredibacter starrii A3.12.</title>
        <authorList>
            <person name="Mitchell R.J."/>
        </authorList>
    </citation>
    <scope>NUCLEOTIDE SEQUENCE [LARGE SCALE GENOMIC DNA]</scope>
    <source>
        <strain evidence="2 3">A3.12</strain>
    </source>
</reference>
<evidence type="ECO:0000259" key="1">
    <source>
        <dbReference type="Pfam" id="PF02541"/>
    </source>
</evidence>
<dbReference type="Proteomes" id="UP001324634">
    <property type="component" value="Chromosome"/>
</dbReference>
<gene>
    <name evidence="2" type="ORF">SOO65_15920</name>
</gene>
<dbReference type="Gene3D" id="3.30.420.40">
    <property type="match status" value="1"/>
</dbReference>
<dbReference type="CDD" id="cd24006">
    <property type="entry name" value="ASKHA_NBD_PPX_GppA"/>
    <property type="match status" value="1"/>
</dbReference>